<evidence type="ECO:0000313" key="10">
    <source>
        <dbReference type="Proteomes" id="UP000239068"/>
    </source>
</evidence>
<proteinExistence type="inferred from homology"/>
<dbReference type="Gene3D" id="1.20.58.110">
    <property type="entry name" value="Ribosomal protein S20"/>
    <property type="match status" value="1"/>
</dbReference>
<evidence type="ECO:0000256" key="6">
    <source>
        <dbReference type="ARBA" id="ARBA00023274"/>
    </source>
</evidence>
<organism evidence="9 10">
    <name type="scientific">Polaribacter glomeratus</name>
    <dbReference type="NCBI Taxonomy" id="102"/>
    <lineage>
        <taxon>Bacteria</taxon>
        <taxon>Pseudomonadati</taxon>
        <taxon>Bacteroidota</taxon>
        <taxon>Flavobacteriia</taxon>
        <taxon>Flavobacteriales</taxon>
        <taxon>Flavobacteriaceae</taxon>
    </lineage>
</organism>
<protein>
    <recommendedName>
        <fullName evidence="7 8">Small ribosomal subunit protein bS20</fullName>
    </recommendedName>
</protein>
<keyword evidence="4 8" id="KW-0694">RNA-binding</keyword>
<evidence type="ECO:0000256" key="4">
    <source>
        <dbReference type="ARBA" id="ARBA00022884"/>
    </source>
</evidence>
<evidence type="ECO:0000313" key="9">
    <source>
        <dbReference type="EMBL" id="PQJ82858.1"/>
    </source>
</evidence>
<dbReference type="NCBIfam" id="TIGR00029">
    <property type="entry name" value="S20"/>
    <property type="match status" value="1"/>
</dbReference>
<dbReference type="SUPFAM" id="SSF46992">
    <property type="entry name" value="Ribosomal protein S20"/>
    <property type="match status" value="1"/>
</dbReference>
<evidence type="ECO:0000256" key="1">
    <source>
        <dbReference type="ARBA" id="ARBA00003134"/>
    </source>
</evidence>
<dbReference type="AlphaFoldDB" id="A0A2S7WZD9"/>
<comment type="caution">
    <text evidence="9">The sequence shown here is derived from an EMBL/GenBank/DDBJ whole genome shotgun (WGS) entry which is preliminary data.</text>
</comment>
<dbReference type="PANTHER" id="PTHR33398">
    <property type="entry name" value="30S RIBOSOMAL PROTEIN S20"/>
    <property type="match status" value="1"/>
</dbReference>
<reference evidence="9 10" key="1">
    <citation type="submission" date="2016-12" db="EMBL/GenBank/DDBJ databases">
        <title>Trade-off between light-utilization and light-protection in marine flavobacteria.</title>
        <authorList>
            <person name="Kumagai Y."/>
            <person name="Yoshizawa S."/>
            <person name="Kogure K."/>
            <person name="Iwasaki W."/>
        </authorList>
    </citation>
    <scope>NUCLEOTIDE SEQUENCE [LARGE SCALE GENOMIC DNA]</scope>
    <source>
        <strain evidence="9 10">ATCC 43844</strain>
    </source>
</reference>
<keyword evidence="3 8" id="KW-0699">rRNA-binding</keyword>
<dbReference type="RefSeq" id="WP_105021404.1">
    <property type="nucleotide sequence ID" value="NZ_MSCM01000001.1"/>
</dbReference>
<gene>
    <name evidence="8" type="primary">rpsT</name>
    <name evidence="9" type="ORF">BTO16_09830</name>
</gene>
<dbReference type="GO" id="GO:0015935">
    <property type="term" value="C:small ribosomal subunit"/>
    <property type="evidence" value="ECO:0007669"/>
    <property type="project" value="TreeGrafter"/>
</dbReference>
<evidence type="ECO:0000256" key="2">
    <source>
        <dbReference type="ARBA" id="ARBA00007634"/>
    </source>
</evidence>
<dbReference type="InterPro" id="IPR002583">
    <property type="entry name" value="Ribosomal_bS20"/>
</dbReference>
<comment type="function">
    <text evidence="1 8">Binds directly to 16S ribosomal RNA.</text>
</comment>
<keyword evidence="6 8" id="KW-0687">Ribonucleoprotein</keyword>
<dbReference type="GO" id="GO:0070181">
    <property type="term" value="F:small ribosomal subunit rRNA binding"/>
    <property type="evidence" value="ECO:0007669"/>
    <property type="project" value="TreeGrafter"/>
</dbReference>
<dbReference type="Pfam" id="PF01649">
    <property type="entry name" value="Ribosomal_S20p"/>
    <property type="match status" value="1"/>
</dbReference>
<evidence type="ECO:0000256" key="8">
    <source>
        <dbReference type="HAMAP-Rule" id="MF_00500"/>
    </source>
</evidence>
<dbReference type="GO" id="GO:0005829">
    <property type="term" value="C:cytosol"/>
    <property type="evidence" value="ECO:0007669"/>
    <property type="project" value="TreeGrafter"/>
</dbReference>
<dbReference type="HAMAP" id="MF_00500">
    <property type="entry name" value="Ribosomal_bS20"/>
    <property type="match status" value="1"/>
</dbReference>
<dbReference type="EMBL" id="MSCM01000001">
    <property type="protein sequence ID" value="PQJ82858.1"/>
    <property type="molecule type" value="Genomic_DNA"/>
</dbReference>
<evidence type="ECO:0000256" key="7">
    <source>
        <dbReference type="ARBA" id="ARBA00035136"/>
    </source>
</evidence>
<sequence length="83" mass="9485">MANHKSALKRIRSNEAKRVLNKYQHKTARNAVRDLRAVEDKTEAQSKLAKVVSMLDKLSKRNIIHKNKVANLKSKLTKHVATL</sequence>
<evidence type="ECO:0000256" key="5">
    <source>
        <dbReference type="ARBA" id="ARBA00022980"/>
    </source>
</evidence>
<comment type="similarity">
    <text evidence="2 8">Belongs to the bacterial ribosomal protein bS20 family.</text>
</comment>
<name>A0A2S7WZD9_9FLAO</name>
<dbReference type="Proteomes" id="UP000239068">
    <property type="component" value="Unassembled WGS sequence"/>
</dbReference>
<evidence type="ECO:0000256" key="3">
    <source>
        <dbReference type="ARBA" id="ARBA00022730"/>
    </source>
</evidence>
<dbReference type="InterPro" id="IPR036510">
    <property type="entry name" value="Ribosomal_bS20_sf"/>
</dbReference>
<keyword evidence="5 8" id="KW-0689">Ribosomal protein</keyword>
<dbReference type="GO" id="GO:0006412">
    <property type="term" value="P:translation"/>
    <property type="evidence" value="ECO:0007669"/>
    <property type="project" value="UniProtKB-UniRule"/>
</dbReference>
<dbReference type="GO" id="GO:0003735">
    <property type="term" value="F:structural constituent of ribosome"/>
    <property type="evidence" value="ECO:0007669"/>
    <property type="project" value="InterPro"/>
</dbReference>
<dbReference type="PANTHER" id="PTHR33398:SF1">
    <property type="entry name" value="SMALL RIBOSOMAL SUBUNIT PROTEIN BS20C"/>
    <property type="match status" value="1"/>
</dbReference>
<keyword evidence="10" id="KW-1185">Reference proteome</keyword>
<dbReference type="OrthoDB" id="9808392at2"/>
<accession>A0A2S7WZD9</accession>